<dbReference type="RefSeq" id="WP_227896169.1">
    <property type="nucleotide sequence ID" value="NZ_CP099466.1"/>
</dbReference>
<protein>
    <submittedName>
        <fullName evidence="1">YbdD/YjiX family protein</fullName>
    </submittedName>
</protein>
<name>A0A9X1MEI3_9MICC</name>
<dbReference type="Pfam" id="PF04328">
    <property type="entry name" value="Sel_put"/>
    <property type="match status" value="1"/>
</dbReference>
<gene>
    <name evidence="1" type="ORF">LJ757_10815</name>
</gene>
<proteinExistence type="predicted"/>
<reference evidence="1" key="1">
    <citation type="submission" date="2021-10" db="EMBL/GenBank/DDBJ databases">
        <title>Novel species in genus Arthrobacter.</title>
        <authorList>
            <person name="Liu Y."/>
        </authorList>
    </citation>
    <scope>NUCLEOTIDE SEQUENCE</scope>
    <source>
        <strain evidence="1">Zg-Y453</strain>
    </source>
</reference>
<organism evidence="1 2">
    <name type="scientific">Arthrobacter caoxuetaonis</name>
    <dbReference type="NCBI Taxonomy" id="2886935"/>
    <lineage>
        <taxon>Bacteria</taxon>
        <taxon>Bacillati</taxon>
        <taxon>Actinomycetota</taxon>
        <taxon>Actinomycetes</taxon>
        <taxon>Micrococcales</taxon>
        <taxon>Micrococcaceae</taxon>
        <taxon>Arthrobacter</taxon>
    </lineage>
</organism>
<dbReference type="AlphaFoldDB" id="A0A9X1MEI3"/>
<comment type="caution">
    <text evidence="1">The sequence shown here is derived from an EMBL/GenBank/DDBJ whole genome shotgun (WGS) entry which is preliminary data.</text>
</comment>
<dbReference type="InterPro" id="IPR007423">
    <property type="entry name" value="Sel_put"/>
</dbReference>
<dbReference type="Proteomes" id="UP001139158">
    <property type="component" value="Unassembled WGS sequence"/>
</dbReference>
<sequence length="63" mass="7209">MTAVVGHLRGFVRFFRDVMGEDAYRKYQAHHAASGCSGPMLSEREFWRDKMDRQDANPGGRCC</sequence>
<evidence type="ECO:0000313" key="1">
    <source>
        <dbReference type="EMBL" id="MCC3298296.1"/>
    </source>
</evidence>
<evidence type="ECO:0000313" key="2">
    <source>
        <dbReference type="Proteomes" id="UP001139158"/>
    </source>
</evidence>
<accession>A0A9X1MEI3</accession>
<keyword evidence="2" id="KW-1185">Reference proteome</keyword>
<dbReference type="EMBL" id="JAJFZV010000011">
    <property type="protein sequence ID" value="MCC3298296.1"/>
    <property type="molecule type" value="Genomic_DNA"/>
</dbReference>